<gene>
    <name evidence="3" type="ORF">OIK44_17060</name>
</gene>
<feature type="chain" id="PRO_5046704558" evidence="1">
    <location>
        <begin position="24"/>
        <end position="215"/>
    </location>
</feature>
<dbReference type="NCBIfam" id="TIGR02595">
    <property type="entry name" value="PEP_CTERM"/>
    <property type="match status" value="1"/>
</dbReference>
<dbReference type="RefSeq" id="WP_273672380.1">
    <property type="nucleotide sequence ID" value="NZ_JAQQXR010000006.1"/>
</dbReference>
<evidence type="ECO:0000313" key="4">
    <source>
        <dbReference type="Proteomes" id="UP001221208"/>
    </source>
</evidence>
<evidence type="ECO:0000256" key="1">
    <source>
        <dbReference type="SAM" id="SignalP"/>
    </source>
</evidence>
<keyword evidence="4" id="KW-1185">Reference proteome</keyword>
<evidence type="ECO:0000313" key="3">
    <source>
        <dbReference type="EMBL" id="MDC8759295.1"/>
    </source>
</evidence>
<dbReference type="Proteomes" id="UP001221208">
    <property type="component" value="Unassembled WGS sequence"/>
</dbReference>
<dbReference type="InterPro" id="IPR013424">
    <property type="entry name" value="Ice-binding_C"/>
</dbReference>
<evidence type="ECO:0000259" key="2">
    <source>
        <dbReference type="Pfam" id="PF07589"/>
    </source>
</evidence>
<dbReference type="EMBL" id="JAQQXR010000006">
    <property type="protein sequence ID" value="MDC8759295.1"/>
    <property type="molecule type" value="Genomic_DNA"/>
</dbReference>
<comment type="caution">
    <text evidence="3">The sequence shown here is derived from an EMBL/GenBank/DDBJ whole genome shotgun (WGS) entry which is preliminary data.</text>
</comment>
<proteinExistence type="predicted"/>
<keyword evidence="1" id="KW-0732">Signal</keyword>
<reference evidence="3 4" key="1">
    <citation type="submission" date="2022-10" db="EMBL/GenBank/DDBJ databases">
        <title>Janthinobacterium sp. hw3 Genome sequencing.</title>
        <authorList>
            <person name="Park S."/>
        </authorList>
    </citation>
    <scope>NUCLEOTIDE SEQUENCE [LARGE SCALE GENOMIC DNA]</scope>
    <source>
        <strain evidence="4">hw3</strain>
    </source>
</reference>
<accession>A0ABT5K492</accession>
<feature type="signal peptide" evidence="1">
    <location>
        <begin position="1"/>
        <end position="23"/>
    </location>
</feature>
<sequence>MDMKMKNVVMATLFCAAITPAFATTISLTENFDNLNGWIKNSAPVAPGSGSHAHVFADPTGGTGNVLGFSNSTTRGDIFSAATYRLGYINFDYFGAKSLSNKGGGFIGVSSGFPGTYGAWLGAGQPGYGTLLVSDGSWHHYSLYFINSMTNGNPAHIMLQQYNTNTADQALFRNLRISDTPLAAVPEPETYAMLLAGLGVLGFSLRRKAKAKAEA</sequence>
<organism evidence="3 4">
    <name type="scientific">Janthinobacterium fluminis</name>
    <dbReference type="NCBI Taxonomy" id="2987524"/>
    <lineage>
        <taxon>Bacteria</taxon>
        <taxon>Pseudomonadati</taxon>
        <taxon>Pseudomonadota</taxon>
        <taxon>Betaproteobacteria</taxon>
        <taxon>Burkholderiales</taxon>
        <taxon>Oxalobacteraceae</taxon>
        <taxon>Janthinobacterium</taxon>
    </lineage>
</organism>
<dbReference type="Pfam" id="PF07589">
    <property type="entry name" value="PEP-CTERM"/>
    <property type="match status" value="1"/>
</dbReference>
<protein>
    <submittedName>
        <fullName evidence="3">PEP-CTERM sorting domain-containing protein</fullName>
    </submittedName>
</protein>
<feature type="domain" description="Ice-binding protein C-terminal" evidence="2">
    <location>
        <begin position="184"/>
        <end position="208"/>
    </location>
</feature>
<name>A0ABT5K492_9BURK</name>